<evidence type="ECO:0000259" key="2">
    <source>
        <dbReference type="PROSITE" id="PS51352"/>
    </source>
</evidence>
<dbReference type="SUPFAM" id="SSF52833">
    <property type="entry name" value="Thioredoxin-like"/>
    <property type="match status" value="1"/>
</dbReference>
<dbReference type="VEuPathDB" id="TriTrypDB:LmjF.26.0670"/>
<dbReference type="AlphaFoldDB" id="Q4Q9C7"/>
<dbReference type="STRING" id="5664.Q4Q9C7"/>
<keyword evidence="4" id="KW-1185">Reference proteome</keyword>
<dbReference type="Pfam" id="PF00085">
    <property type="entry name" value="Thioredoxin"/>
    <property type="match status" value="1"/>
</dbReference>
<reference evidence="3 4" key="1">
    <citation type="journal article" date="2005" name="Science">
        <title>The genome of the kinetoplastid parasite, Leishmania major.</title>
        <authorList>
            <person name="Ivens A.C."/>
            <person name="Peacock C.S."/>
            <person name="Worthey E.A."/>
            <person name="Murphy L."/>
            <person name="Aggarwal G."/>
            <person name="Berriman M."/>
            <person name="Sisk E."/>
            <person name="Rajandream M.A."/>
            <person name="Adlem E."/>
            <person name="Aert R."/>
            <person name="Anupama A."/>
            <person name="Apostolou Z."/>
            <person name="Attipoe P."/>
            <person name="Bason N."/>
            <person name="Bauser C."/>
            <person name="Beck A."/>
            <person name="Beverley S.M."/>
            <person name="Bianchettin G."/>
            <person name="Borzym K."/>
            <person name="Bothe G."/>
            <person name="Bruschi C.V."/>
            <person name="Collins M."/>
            <person name="Cadag E."/>
            <person name="Ciarloni L."/>
            <person name="Clayton C."/>
            <person name="Coulson R.M."/>
            <person name="Cronin A."/>
            <person name="Cruz A.K."/>
            <person name="Davies R.M."/>
            <person name="De Gaudenzi J."/>
            <person name="Dobson D.E."/>
            <person name="Duesterhoeft A."/>
            <person name="Fazelina G."/>
            <person name="Fosker N."/>
            <person name="Frasch A.C."/>
            <person name="Fraser A."/>
            <person name="Fuchs M."/>
            <person name="Gabel C."/>
            <person name="Goble A."/>
            <person name="Goffeau A."/>
            <person name="Harris D."/>
            <person name="Hertz-Fowler C."/>
            <person name="Hilbert H."/>
            <person name="Horn D."/>
            <person name="Huang Y."/>
            <person name="Klages S."/>
            <person name="Knights A."/>
            <person name="Kube M."/>
            <person name="Larke N."/>
            <person name="Litvin L."/>
            <person name="Lord A."/>
            <person name="Louie T."/>
            <person name="Marra M."/>
            <person name="Masuy D."/>
            <person name="Matthews K."/>
            <person name="Michaeli S."/>
            <person name="Mottram J.C."/>
            <person name="Muller-Auer S."/>
            <person name="Munden H."/>
            <person name="Nelson S."/>
            <person name="Norbertczak H."/>
            <person name="Oliver K."/>
            <person name="O'neil S."/>
            <person name="Pentony M."/>
            <person name="Pohl T.M."/>
            <person name="Price C."/>
            <person name="Purnelle B."/>
            <person name="Quail M.A."/>
            <person name="Rabbinowitsch E."/>
            <person name="Reinhardt R."/>
            <person name="Rieger M."/>
            <person name="Rinta J."/>
            <person name="Robben J."/>
            <person name="Robertson L."/>
            <person name="Ruiz J.C."/>
            <person name="Rutter S."/>
            <person name="Saunders D."/>
            <person name="Schafer M."/>
            <person name="Schein J."/>
            <person name="Schwartz D.C."/>
            <person name="Seeger K."/>
            <person name="Seyler A."/>
            <person name="Sharp S."/>
            <person name="Shin H."/>
            <person name="Sivam D."/>
            <person name="Squares R."/>
            <person name="Squares S."/>
            <person name="Tosato V."/>
            <person name="Vogt C."/>
            <person name="Volckaert G."/>
            <person name="Wambutt R."/>
            <person name="Warren T."/>
            <person name="Wedler H."/>
            <person name="Woodward J."/>
            <person name="Zhou S."/>
            <person name="Zimmermann W."/>
            <person name="Smith D.F."/>
            <person name="Blackwell J.M."/>
            <person name="Stuart K.D."/>
            <person name="Barrell B."/>
            <person name="Myler P.J."/>
        </authorList>
    </citation>
    <scope>NUCLEOTIDE SEQUENCE [LARGE SCALE GENOMIC DNA]</scope>
    <source>
        <strain evidence="4">MHOM/IL/81/Friedlin</strain>
    </source>
</reference>
<dbReference type="OMA" id="FTENRNF"/>
<dbReference type="PANTHER" id="PTHR45672">
    <property type="entry name" value="PROTEIN DISULFIDE-ISOMERASE C17H9.14C-RELATED"/>
    <property type="match status" value="1"/>
</dbReference>
<name>Q4Q9C7_LEIMA</name>
<dbReference type="KEGG" id="lma:LMJF_26_0670"/>
<dbReference type="CDD" id="cd02961">
    <property type="entry name" value="PDI_a_family"/>
    <property type="match status" value="1"/>
</dbReference>
<keyword evidence="1" id="KW-0812">Transmembrane</keyword>
<dbReference type="EMBL" id="FR796422">
    <property type="protein sequence ID" value="CAJ04840.1"/>
    <property type="molecule type" value="Genomic_DNA"/>
</dbReference>
<dbReference type="VEuPathDB" id="TriTrypDB:LMJLV39_260012100"/>
<dbReference type="eggNOG" id="KOG0191">
    <property type="taxonomic scope" value="Eukaryota"/>
</dbReference>
<keyword evidence="1" id="KW-1133">Transmembrane helix</keyword>
<evidence type="ECO:0000256" key="1">
    <source>
        <dbReference type="SAM" id="Phobius"/>
    </source>
</evidence>
<feature type="transmembrane region" description="Helical" evidence="1">
    <location>
        <begin position="12"/>
        <end position="31"/>
    </location>
</feature>
<protein>
    <recommendedName>
        <fullName evidence="2">Thioredoxin domain-containing protein</fullName>
    </recommendedName>
</protein>
<proteinExistence type="predicted"/>
<keyword evidence="1" id="KW-0472">Membrane</keyword>
<dbReference type="VEuPathDB" id="TriTrypDB:LMJFC_260012400"/>
<feature type="domain" description="Thioredoxin" evidence="2">
    <location>
        <begin position="22"/>
        <end position="159"/>
    </location>
</feature>
<dbReference type="InterPro" id="IPR036249">
    <property type="entry name" value="Thioredoxin-like_sf"/>
</dbReference>
<dbReference type="PROSITE" id="PS51352">
    <property type="entry name" value="THIOREDOXIN_2"/>
    <property type="match status" value="1"/>
</dbReference>
<sequence length="167" mass="19430">MASRKMCTFARLVPIFAVTFITAALIAIPLLEARHNFDGNNPSRKMEGVEEVNSENYFDLVGRNRFVLLEFYVDWCRYCREFASLYDEFGKYVQARSELQQRLVVGKVNALNEALIQRQYNVSSYPTVILVPPNKHTGVVFTENRNFNQLLNFVEREMVKKEYAVTE</sequence>
<dbReference type="VEuPathDB" id="TriTrypDB:LMJSD75_260010600"/>
<dbReference type="InParanoid" id="Q4Q9C7"/>
<organism evidence="3 4">
    <name type="scientific">Leishmania major</name>
    <dbReference type="NCBI Taxonomy" id="5664"/>
    <lineage>
        <taxon>Eukaryota</taxon>
        <taxon>Discoba</taxon>
        <taxon>Euglenozoa</taxon>
        <taxon>Kinetoplastea</taxon>
        <taxon>Metakinetoplastina</taxon>
        <taxon>Trypanosomatida</taxon>
        <taxon>Trypanosomatidae</taxon>
        <taxon>Leishmaniinae</taxon>
        <taxon>Leishmania</taxon>
    </lineage>
</organism>
<evidence type="ECO:0000313" key="4">
    <source>
        <dbReference type="Proteomes" id="UP000000542"/>
    </source>
</evidence>
<dbReference type="GeneID" id="5652795"/>
<dbReference type="InterPro" id="IPR051063">
    <property type="entry name" value="PDI"/>
</dbReference>
<dbReference type="RefSeq" id="XP_001684071.1">
    <property type="nucleotide sequence ID" value="XM_001684019.1"/>
</dbReference>
<dbReference type="Proteomes" id="UP000000542">
    <property type="component" value="Chromosome 26"/>
</dbReference>
<evidence type="ECO:0000313" key="3">
    <source>
        <dbReference type="EMBL" id="CAJ04840.1"/>
    </source>
</evidence>
<accession>Q4Q9C7</accession>
<dbReference type="HOGENOM" id="CLU_1597608_0_0_1"/>
<dbReference type="InterPro" id="IPR013766">
    <property type="entry name" value="Thioredoxin_domain"/>
</dbReference>
<dbReference type="Gene3D" id="3.40.30.10">
    <property type="entry name" value="Glutaredoxin"/>
    <property type="match status" value="1"/>
</dbReference>
<gene>
    <name evidence="3" type="ORF">LMJF_26_0670</name>
</gene>
<reference evidence="3 4" key="2">
    <citation type="journal article" date="2011" name="Genome Res.">
        <title>Chromosome and gene copy number variation allow major structural change between species and strains of Leishmania.</title>
        <authorList>
            <person name="Rogers M.B."/>
            <person name="Hilley J.D."/>
            <person name="Dickens N.J."/>
            <person name="Wilkes J."/>
            <person name="Bates P.A."/>
            <person name="Depledge D.P."/>
            <person name="Harris D."/>
            <person name="Her Y."/>
            <person name="Herzyk P."/>
            <person name="Imamura H."/>
            <person name="Otto T.D."/>
            <person name="Sanders M."/>
            <person name="Seeger K."/>
            <person name="Dujardin J.C."/>
            <person name="Berriman M."/>
            <person name="Smith D.F."/>
            <person name="Hertz-Fowler C."/>
            <person name="Mottram J.C."/>
        </authorList>
    </citation>
    <scope>NUCLEOTIDE SEQUENCE [LARGE SCALE GENOMIC DNA]</scope>
    <source>
        <strain evidence="4">MHOM/IL/81/Friedlin</strain>
    </source>
</reference>